<name>A0AAV7NUE7_PLEWA</name>
<sequence>MSAPEWDEGGPFSVSGRSAGARGYAHLSHGMHGPNPRPQATVGVPPGFRLIFWPCRCHQAQGPSHTTLKGASVLHSPVRQLAMSWWVPAAMFTARLRPRSALNHTGRFSCTGFPSPRHSRRVCTPGFFGGAR</sequence>
<evidence type="ECO:0000313" key="2">
    <source>
        <dbReference type="Proteomes" id="UP001066276"/>
    </source>
</evidence>
<comment type="caution">
    <text evidence="1">The sequence shown here is derived from an EMBL/GenBank/DDBJ whole genome shotgun (WGS) entry which is preliminary data.</text>
</comment>
<accession>A0AAV7NUE7</accession>
<gene>
    <name evidence="1" type="ORF">NDU88_007908</name>
</gene>
<dbReference type="AlphaFoldDB" id="A0AAV7NUE7"/>
<organism evidence="1 2">
    <name type="scientific">Pleurodeles waltl</name>
    <name type="common">Iberian ribbed newt</name>
    <dbReference type="NCBI Taxonomy" id="8319"/>
    <lineage>
        <taxon>Eukaryota</taxon>
        <taxon>Metazoa</taxon>
        <taxon>Chordata</taxon>
        <taxon>Craniata</taxon>
        <taxon>Vertebrata</taxon>
        <taxon>Euteleostomi</taxon>
        <taxon>Amphibia</taxon>
        <taxon>Batrachia</taxon>
        <taxon>Caudata</taxon>
        <taxon>Salamandroidea</taxon>
        <taxon>Salamandridae</taxon>
        <taxon>Pleurodelinae</taxon>
        <taxon>Pleurodeles</taxon>
    </lineage>
</organism>
<reference evidence="1" key="1">
    <citation type="journal article" date="2022" name="bioRxiv">
        <title>Sequencing and chromosome-scale assembly of the giantPleurodeles waltlgenome.</title>
        <authorList>
            <person name="Brown T."/>
            <person name="Elewa A."/>
            <person name="Iarovenko S."/>
            <person name="Subramanian E."/>
            <person name="Araus A.J."/>
            <person name="Petzold A."/>
            <person name="Susuki M."/>
            <person name="Suzuki K.-i.T."/>
            <person name="Hayashi T."/>
            <person name="Toyoda A."/>
            <person name="Oliveira C."/>
            <person name="Osipova E."/>
            <person name="Leigh N.D."/>
            <person name="Simon A."/>
            <person name="Yun M.H."/>
        </authorList>
    </citation>
    <scope>NUCLEOTIDE SEQUENCE</scope>
    <source>
        <strain evidence="1">20211129_DDA</strain>
        <tissue evidence="1">Liver</tissue>
    </source>
</reference>
<evidence type="ECO:0000313" key="1">
    <source>
        <dbReference type="EMBL" id="KAJ1119723.1"/>
    </source>
</evidence>
<protein>
    <submittedName>
        <fullName evidence="1">Uncharacterized protein</fullName>
    </submittedName>
</protein>
<proteinExistence type="predicted"/>
<dbReference type="Proteomes" id="UP001066276">
    <property type="component" value="Chromosome 8"/>
</dbReference>
<dbReference type="EMBL" id="JANPWB010000012">
    <property type="protein sequence ID" value="KAJ1119723.1"/>
    <property type="molecule type" value="Genomic_DNA"/>
</dbReference>
<keyword evidence="2" id="KW-1185">Reference proteome</keyword>